<keyword evidence="2" id="KW-1185">Reference proteome</keyword>
<dbReference type="Proteomes" id="UP000031668">
    <property type="component" value="Unassembled WGS sequence"/>
</dbReference>
<proteinExistence type="predicted"/>
<dbReference type="AlphaFoldDB" id="A0A0C2MCN2"/>
<name>A0A0C2MCN2_THEKT</name>
<evidence type="ECO:0000313" key="2">
    <source>
        <dbReference type="Proteomes" id="UP000031668"/>
    </source>
</evidence>
<protein>
    <submittedName>
        <fullName evidence="1">Uncharacterized protein</fullName>
    </submittedName>
</protein>
<accession>A0A0C2MCN2</accession>
<gene>
    <name evidence="1" type="ORF">RF11_09296</name>
</gene>
<organism evidence="1 2">
    <name type="scientific">Thelohanellus kitauei</name>
    <name type="common">Myxosporean</name>
    <dbReference type="NCBI Taxonomy" id="669202"/>
    <lineage>
        <taxon>Eukaryota</taxon>
        <taxon>Metazoa</taxon>
        <taxon>Cnidaria</taxon>
        <taxon>Myxozoa</taxon>
        <taxon>Myxosporea</taxon>
        <taxon>Bivalvulida</taxon>
        <taxon>Platysporina</taxon>
        <taxon>Myxobolidae</taxon>
        <taxon>Thelohanellus</taxon>
    </lineage>
</organism>
<reference evidence="1 2" key="1">
    <citation type="journal article" date="2014" name="Genome Biol. Evol.">
        <title>The genome of the myxosporean Thelohanellus kitauei shows adaptations to nutrient acquisition within its fish host.</title>
        <authorList>
            <person name="Yang Y."/>
            <person name="Xiong J."/>
            <person name="Zhou Z."/>
            <person name="Huo F."/>
            <person name="Miao W."/>
            <person name="Ran C."/>
            <person name="Liu Y."/>
            <person name="Zhang J."/>
            <person name="Feng J."/>
            <person name="Wang M."/>
            <person name="Wang M."/>
            <person name="Wang L."/>
            <person name="Yao B."/>
        </authorList>
    </citation>
    <scope>NUCLEOTIDE SEQUENCE [LARGE SCALE GENOMIC DNA]</scope>
    <source>
        <strain evidence="1">Wuqing</strain>
    </source>
</reference>
<comment type="caution">
    <text evidence="1">The sequence shown here is derived from an EMBL/GenBank/DDBJ whole genome shotgun (WGS) entry which is preliminary data.</text>
</comment>
<evidence type="ECO:0000313" key="1">
    <source>
        <dbReference type="EMBL" id="KII64886.1"/>
    </source>
</evidence>
<dbReference type="EMBL" id="JWZT01004076">
    <property type="protein sequence ID" value="KII64886.1"/>
    <property type="molecule type" value="Genomic_DNA"/>
</dbReference>
<sequence>MSKLSGRLLDARFIANTSPSIFTDSGVERSAASNSRAWVKRSAIFLSAENEINDRFTYADWSPSMKRFLAIFSLGTDSNSGYANNDSPTTASQKLVMLSLFSCTLSFNSF</sequence>